<dbReference type="AlphaFoldDB" id="A0A1G8S628"/>
<evidence type="ECO:0000313" key="2">
    <source>
        <dbReference type="Proteomes" id="UP000182894"/>
    </source>
</evidence>
<organism evidence="1 2">
    <name type="scientific">Pseudomonas abietaniphila</name>
    <dbReference type="NCBI Taxonomy" id="89065"/>
    <lineage>
        <taxon>Bacteria</taxon>
        <taxon>Pseudomonadati</taxon>
        <taxon>Pseudomonadota</taxon>
        <taxon>Gammaproteobacteria</taxon>
        <taxon>Pseudomonadales</taxon>
        <taxon>Pseudomonadaceae</taxon>
        <taxon>Pseudomonas</taxon>
    </lineage>
</organism>
<name>A0A1G8S628_9PSED</name>
<accession>A0A1G8S628</accession>
<sequence>MAPQPLGPTIKLPQWEEPRAPKARGYTVVASLFSKGMESIIKERVVLLDYCRSLSTAAGS</sequence>
<protein>
    <submittedName>
        <fullName evidence="1">Uncharacterized protein</fullName>
    </submittedName>
</protein>
<reference evidence="2" key="1">
    <citation type="submission" date="2016-10" db="EMBL/GenBank/DDBJ databases">
        <authorList>
            <person name="Varghese N."/>
            <person name="Submissions S."/>
        </authorList>
    </citation>
    <scope>NUCLEOTIDE SEQUENCE [LARGE SCALE GENOMIC DNA]</scope>
    <source>
        <strain evidence="2">ATCC 700689</strain>
    </source>
</reference>
<gene>
    <name evidence="1" type="ORF">SAMN05216605_12435</name>
</gene>
<dbReference type="EMBL" id="FNCO01000024">
    <property type="protein sequence ID" value="SDJ24698.1"/>
    <property type="molecule type" value="Genomic_DNA"/>
</dbReference>
<keyword evidence="2" id="KW-1185">Reference proteome</keyword>
<proteinExistence type="predicted"/>
<evidence type="ECO:0000313" key="1">
    <source>
        <dbReference type="EMBL" id="SDJ24698.1"/>
    </source>
</evidence>
<dbReference type="Proteomes" id="UP000182894">
    <property type="component" value="Unassembled WGS sequence"/>
</dbReference>